<feature type="compositionally biased region" description="Basic and acidic residues" evidence="1">
    <location>
        <begin position="8"/>
        <end position="20"/>
    </location>
</feature>
<sequence>MISQGDWEVNRDDGPRHDEHHDVHIQGFHVPVDETYSLLPRGAWYPTADIVHEGPRDNQEVPNQVQRQLLQELSGAVQLQSPLPPLGNTGILGVAPPLSPTGTSLTPPRPRRSFVLPSPPDHRPVRESRIAKPARPDGSDKAARRRAYSKSIGLHTLRLLADATSSPRDCVDSDMQTLLGHATALVESKRRERRSVKVMLRARQRLLIDCVGTMLQPGPDSSQDQPDPVPSFDGLSLDEGSGEGV</sequence>
<dbReference type="RefSeq" id="XP_033657305.1">
    <property type="nucleotide sequence ID" value="XM_033802588.1"/>
</dbReference>
<gene>
    <name evidence="2" type="ORF">EI97DRAFT_499138</name>
</gene>
<dbReference type="EMBL" id="ML986486">
    <property type="protein sequence ID" value="KAF2279766.1"/>
    <property type="molecule type" value="Genomic_DNA"/>
</dbReference>
<dbReference type="GeneID" id="54555763"/>
<feature type="region of interest" description="Disordered" evidence="1">
    <location>
        <begin position="80"/>
        <end position="147"/>
    </location>
</feature>
<reference evidence="2" key="1">
    <citation type="journal article" date="2020" name="Stud. Mycol.">
        <title>101 Dothideomycetes genomes: a test case for predicting lifestyles and emergence of pathogens.</title>
        <authorList>
            <person name="Haridas S."/>
            <person name="Albert R."/>
            <person name="Binder M."/>
            <person name="Bloem J."/>
            <person name="Labutti K."/>
            <person name="Salamov A."/>
            <person name="Andreopoulos B."/>
            <person name="Baker S."/>
            <person name="Barry K."/>
            <person name="Bills G."/>
            <person name="Bluhm B."/>
            <person name="Cannon C."/>
            <person name="Castanera R."/>
            <person name="Culley D."/>
            <person name="Daum C."/>
            <person name="Ezra D."/>
            <person name="Gonzalez J."/>
            <person name="Henrissat B."/>
            <person name="Kuo A."/>
            <person name="Liang C."/>
            <person name="Lipzen A."/>
            <person name="Lutzoni F."/>
            <person name="Magnuson J."/>
            <person name="Mondo S."/>
            <person name="Nolan M."/>
            <person name="Ohm R."/>
            <person name="Pangilinan J."/>
            <person name="Park H.-J."/>
            <person name="Ramirez L."/>
            <person name="Alfaro M."/>
            <person name="Sun H."/>
            <person name="Tritt A."/>
            <person name="Yoshinaga Y."/>
            <person name="Zwiers L.-H."/>
            <person name="Turgeon B."/>
            <person name="Goodwin S."/>
            <person name="Spatafora J."/>
            <person name="Crous P."/>
            <person name="Grigoriev I."/>
        </authorList>
    </citation>
    <scope>NUCLEOTIDE SEQUENCE</scope>
    <source>
        <strain evidence="2">CBS 379.55</strain>
    </source>
</reference>
<feature type="region of interest" description="Disordered" evidence="1">
    <location>
        <begin position="213"/>
        <end position="245"/>
    </location>
</feature>
<protein>
    <submittedName>
        <fullName evidence="2">Uncharacterized protein</fullName>
    </submittedName>
</protein>
<evidence type="ECO:0000313" key="2">
    <source>
        <dbReference type="EMBL" id="KAF2279766.1"/>
    </source>
</evidence>
<organism evidence="2 3">
    <name type="scientific">Westerdykella ornata</name>
    <dbReference type="NCBI Taxonomy" id="318751"/>
    <lineage>
        <taxon>Eukaryota</taxon>
        <taxon>Fungi</taxon>
        <taxon>Dikarya</taxon>
        <taxon>Ascomycota</taxon>
        <taxon>Pezizomycotina</taxon>
        <taxon>Dothideomycetes</taxon>
        <taxon>Pleosporomycetidae</taxon>
        <taxon>Pleosporales</taxon>
        <taxon>Sporormiaceae</taxon>
        <taxon>Westerdykella</taxon>
    </lineage>
</organism>
<dbReference type="Proteomes" id="UP000800097">
    <property type="component" value="Unassembled WGS sequence"/>
</dbReference>
<feature type="compositionally biased region" description="Low complexity" evidence="1">
    <location>
        <begin position="216"/>
        <end position="226"/>
    </location>
</feature>
<dbReference type="AlphaFoldDB" id="A0A6A6JVJ6"/>
<evidence type="ECO:0000313" key="3">
    <source>
        <dbReference type="Proteomes" id="UP000800097"/>
    </source>
</evidence>
<evidence type="ECO:0000256" key="1">
    <source>
        <dbReference type="SAM" id="MobiDB-lite"/>
    </source>
</evidence>
<feature type="region of interest" description="Disordered" evidence="1">
    <location>
        <begin position="1"/>
        <end position="20"/>
    </location>
</feature>
<accession>A0A6A6JVJ6</accession>
<feature type="compositionally biased region" description="Basic and acidic residues" evidence="1">
    <location>
        <begin position="120"/>
        <end position="142"/>
    </location>
</feature>
<keyword evidence="3" id="KW-1185">Reference proteome</keyword>
<name>A0A6A6JVJ6_WESOR</name>
<proteinExistence type="predicted"/>